<dbReference type="GeneID" id="109726749"/>
<proteinExistence type="inferred from homology"/>
<dbReference type="OrthoDB" id="443318at2759"/>
<dbReference type="InterPro" id="IPR029058">
    <property type="entry name" value="AB_hydrolase_fold"/>
</dbReference>
<keyword evidence="3" id="KW-1185">Reference proteome</keyword>
<dbReference type="GO" id="GO:0019748">
    <property type="term" value="P:secondary metabolic process"/>
    <property type="evidence" value="ECO:0007669"/>
    <property type="project" value="TreeGrafter"/>
</dbReference>
<sequence length="431" mass="49197">MSPSSLISTMHSILEVLLLSLLLLLLLLTKATKASRTEVKKFPGFDGELPSKHYAGYITVGSEFPRRHIYYYFALSERNPIEDPITLWINGGPGCSAFSGLVQLMGPFKIMDNPIHVKDLGMIKRNPFSWTKVSSIIFVDSPAGTGYSYADKEEDYVTDDTKTVLDLYDFIINWFSKYSEFILNPFYLAGCSYSGVVVPMLAQEIMNGNEEGIRTKLNFKGYSLGNAAIDINIENNAAVTYAYQLGLISDELYKNLASSCGGKYWDNDHPECLRNLENFHMLTKDVNKEHILCAPCQYGLETCMETTGYESTKMFDTLSEGENYDIYCHSFEVTPQRLFNLRTTREDLHAKPIEVSGPWERCSKRIQYQRNVLSLTQYHLNLTSKGCRAFFYSGDHDMILPYTATLEWIKTLNYSEIEKWHPWFVDDRIAG</sequence>
<evidence type="ECO:0000313" key="3">
    <source>
        <dbReference type="Proteomes" id="UP000515123"/>
    </source>
</evidence>
<dbReference type="PRINTS" id="PR00724">
    <property type="entry name" value="CRBOXYPTASEC"/>
</dbReference>
<dbReference type="GO" id="GO:0006508">
    <property type="term" value="P:proteolysis"/>
    <property type="evidence" value="ECO:0007669"/>
    <property type="project" value="InterPro"/>
</dbReference>
<dbReference type="Gene3D" id="3.40.50.1820">
    <property type="entry name" value="alpha/beta hydrolase"/>
    <property type="match status" value="1"/>
</dbReference>
<feature type="chain" id="PRO_5028340112" evidence="2">
    <location>
        <begin position="35"/>
        <end position="431"/>
    </location>
</feature>
<organism evidence="3 4">
    <name type="scientific">Ananas comosus</name>
    <name type="common">Pineapple</name>
    <name type="synonym">Ananas ananas</name>
    <dbReference type="NCBI Taxonomy" id="4615"/>
    <lineage>
        <taxon>Eukaryota</taxon>
        <taxon>Viridiplantae</taxon>
        <taxon>Streptophyta</taxon>
        <taxon>Embryophyta</taxon>
        <taxon>Tracheophyta</taxon>
        <taxon>Spermatophyta</taxon>
        <taxon>Magnoliopsida</taxon>
        <taxon>Liliopsida</taxon>
        <taxon>Poales</taxon>
        <taxon>Bromeliaceae</taxon>
        <taxon>Bromelioideae</taxon>
        <taxon>Ananas</taxon>
    </lineage>
</organism>
<reference evidence="4" key="2">
    <citation type="submission" date="2025-08" db="UniProtKB">
        <authorList>
            <consortium name="RefSeq"/>
        </authorList>
    </citation>
    <scope>IDENTIFICATION</scope>
    <source>
        <tissue evidence="4">Leaf</tissue>
    </source>
</reference>
<dbReference type="SUPFAM" id="SSF53474">
    <property type="entry name" value="alpha/beta-Hydrolases"/>
    <property type="match status" value="1"/>
</dbReference>
<feature type="signal peptide" evidence="2">
    <location>
        <begin position="1"/>
        <end position="34"/>
    </location>
</feature>
<dbReference type="RefSeq" id="XP_020112124.1">
    <property type="nucleotide sequence ID" value="XM_020256535.1"/>
</dbReference>
<dbReference type="GO" id="GO:0004185">
    <property type="term" value="F:serine-type carboxypeptidase activity"/>
    <property type="evidence" value="ECO:0007669"/>
    <property type="project" value="InterPro"/>
</dbReference>
<dbReference type="InterPro" id="IPR001563">
    <property type="entry name" value="Peptidase_S10"/>
</dbReference>
<dbReference type="GO" id="GO:0016747">
    <property type="term" value="F:acyltransferase activity, transferring groups other than amino-acyl groups"/>
    <property type="evidence" value="ECO:0007669"/>
    <property type="project" value="TreeGrafter"/>
</dbReference>
<dbReference type="AlphaFoldDB" id="A0A6P5GW70"/>
<reference evidence="3" key="1">
    <citation type="journal article" date="2015" name="Nat. Genet.">
        <title>The pineapple genome and the evolution of CAM photosynthesis.</title>
        <authorList>
            <person name="Ming R."/>
            <person name="VanBuren R."/>
            <person name="Wai C.M."/>
            <person name="Tang H."/>
            <person name="Schatz M.C."/>
            <person name="Bowers J.E."/>
            <person name="Lyons E."/>
            <person name="Wang M.L."/>
            <person name="Chen J."/>
            <person name="Biggers E."/>
            <person name="Zhang J."/>
            <person name="Huang L."/>
            <person name="Zhang L."/>
            <person name="Miao W."/>
            <person name="Zhang J."/>
            <person name="Ye Z."/>
            <person name="Miao C."/>
            <person name="Lin Z."/>
            <person name="Wang H."/>
            <person name="Zhou H."/>
            <person name="Yim W.C."/>
            <person name="Priest H.D."/>
            <person name="Zheng C."/>
            <person name="Woodhouse M."/>
            <person name="Edger P.P."/>
            <person name="Guyot R."/>
            <person name="Guo H.B."/>
            <person name="Guo H."/>
            <person name="Zheng G."/>
            <person name="Singh R."/>
            <person name="Sharma A."/>
            <person name="Min X."/>
            <person name="Zheng Y."/>
            <person name="Lee H."/>
            <person name="Gurtowski J."/>
            <person name="Sedlazeck F.J."/>
            <person name="Harkess A."/>
            <person name="McKain M.R."/>
            <person name="Liao Z."/>
            <person name="Fang J."/>
            <person name="Liu J."/>
            <person name="Zhang X."/>
            <person name="Zhang Q."/>
            <person name="Hu W."/>
            <person name="Qin Y."/>
            <person name="Wang K."/>
            <person name="Chen L.Y."/>
            <person name="Shirley N."/>
            <person name="Lin Y.R."/>
            <person name="Liu L.Y."/>
            <person name="Hernandez A.G."/>
            <person name="Wright C.L."/>
            <person name="Bulone V."/>
            <person name="Tuskan G.A."/>
            <person name="Heath K."/>
            <person name="Zee F."/>
            <person name="Moore P.H."/>
            <person name="Sunkar R."/>
            <person name="Leebens-Mack J.H."/>
            <person name="Mockler T."/>
            <person name="Bennetzen J.L."/>
            <person name="Freeling M."/>
            <person name="Sankoff D."/>
            <person name="Paterson A.H."/>
            <person name="Zhu X."/>
            <person name="Yang X."/>
            <person name="Smith J.A."/>
            <person name="Cushman J.C."/>
            <person name="Paull R.E."/>
            <person name="Yu Q."/>
        </authorList>
    </citation>
    <scope>NUCLEOTIDE SEQUENCE [LARGE SCALE GENOMIC DNA]</scope>
    <source>
        <strain evidence="3">cv. F153</strain>
    </source>
</reference>
<evidence type="ECO:0000256" key="1">
    <source>
        <dbReference type="ARBA" id="ARBA00009431"/>
    </source>
</evidence>
<dbReference type="Pfam" id="PF00450">
    <property type="entry name" value="Peptidase_S10"/>
    <property type="match status" value="1"/>
</dbReference>
<accession>A0A6P5GW70</accession>
<name>A0A6P5GW70_ANACO</name>
<evidence type="ECO:0000256" key="2">
    <source>
        <dbReference type="SAM" id="SignalP"/>
    </source>
</evidence>
<evidence type="ECO:0000313" key="4">
    <source>
        <dbReference type="RefSeq" id="XP_020112124.1"/>
    </source>
</evidence>
<dbReference type="PANTHER" id="PTHR11802:SF236">
    <property type="entry name" value="OS02G0463500 PROTEIN"/>
    <property type="match status" value="1"/>
</dbReference>
<comment type="similarity">
    <text evidence="1">Belongs to the peptidase S10 family.</text>
</comment>
<dbReference type="PANTHER" id="PTHR11802">
    <property type="entry name" value="SERINE PROTEASE FAMILY S10 SERINE CARBOXYPEPTIDASE"/>
    <property type="match status" value="1"/>
</dbReference>
<keyword evidence="2" id="KW-0732">Signal</keyword>
<dbReference type="Proteomes" id="UP000515123">
    <property type="component" value="Linkage group 21"/>
</dbReference>
<gene>
    <name evidence="4" type="primary">LOC109726749</name>
</gene>
<protein>
    <submittedName>
        <fullName evidence="4">Serine carboxypeptidase-like 20</fullName>
    </submittedName>
</protein>